<evidence type="ECO:0000259" key="28">
    <source>
        <dbReference type="Pfam" id="PF00905"/>
    </source>
</evidence>
<evidence type="ECO:0000256" key="20">
    <source>
        <dbReference type="ARBA" id="ARBA00023251"/>
    </source>
</evidence>
<keyword evidence="21" id="KW-0511">Multifunctional enzyme</keyword>
<evidence type="ECO:0000256" key="26">
    <source>
        <dbReference type="ARBA" id="ARBA00060592"/>
    </source>
</evidence>
<dbReference type="SUPFAM" id="SSF53955">
    <property type="entry name" value="Lysozyme-like"/>
    <property type="match status" value="1"/>
</dbReference>
<dbReference type="GO" id="GO:0009002">
    <property type="term" value="F:serine-type D-Ala-D-Ala carboxypeptidase activity"/>
    <property type="evidence" value="ECO:0007669"/>
    <property type="project" value="UniProtKB-EC"/>
</dbReference>
<keyword evidence="18" id="KW-1133">Transmembrane helix</keyword>
<comment type="caution">
    <text evidence="31">The sequence shown here is derived from an EMBL/GenBank/DDBJ whole genome shotgun (WGS) entry which is preliminary data.</text>
</comment>
<evidence type="ECO:0000256" key="24">
    <source>
        <dbReference type="ARBA" id="ARBA00044770"/>
    </source>
</evidence>
<dbReference type="NCBIfam" id="TIGR02074">
    <property type="entry name" value="PBP_1a_fam"/>
    <property type="match status" value="1"/>
</dbReference>
<evidence type="ECO:0000256" key="10">
    <source>
        <dbReference type="ARBA" id="ARBA00022670"/>
    </source>
</evidence>
<dbReference type="InterPro" id="IPR031376">
    <property type="entry name" value="PCB_OB"/>
</dbReference>
<feature type="domain" description="Penicillin-binding protein transpeptidase" evidence="28">
    <location>
        <begin position="428"/>
        <end position="675"/>
    </location>
</feature>
<dbReference type="EMBL" id="AOGK01000016">
    <property type="protein sequence ID" value="MDG5977079.1"/>
    <property type="molecule type" value="Genomic_DNA"/>
</dbReference>
<dbReference type="SUPFAM" id="SSF56601">
    <property type="entry name" value="beta-lactamase/transpeptidase-like"/>
    <property type="match status" value="1"/>
</dbReference>
<sequence>MFQFFPHRTWLALALLPTALALPPAAASTFELPPLDRIVHYTPKLPLQVFTADGVEIAQFGAERREYVPLAQTPKLLQDAVLAVEDARFREHAGVDPKGMARALVAALTGGRRQGASTITQQLVRTMLLTREFTAERKTKEIVLALKLEQAISKDRILEIYLNEIFLGQRAYGFAAAAQTYFGKPMDQLSLAETAMLAGLPQNPYYANPVSNFERAVKRQRVVLSRMRTVGVITDEQLAAARAEKLVLRPQGLRSVHAGHVAEMARRVVVERFGTEAYSRGIRVTTSLRAADQRAAHEAVQRGVLAFDRRGAWRGPEDHETLPDDNDGPELERAAAQALKDHPDDETLRVGVVLAASPKLLKVQLASGERISLRGDGLRWAQAGLAPKAQAPLKLERGSIVRVVSTGNGKGKTEPTWAISQWPEAEAALVALDTHTGRVRALVGGFDFTRQPFNHVTQGWRQPGSAFKPLLYSAALEERVMPATLVDDTPYTAANGWSPDNSSGQHAGPITLREALTKSSNLASVRVLQHVGTQRAREWVTRFGLEAQRQPDNLTLALGTGSATPLQMARAYATLANGGWRVAPVVVEKITDAQGKVLFEAPPPKPLTDDNRAIPARNAFVMNSLLNDVARVGTGARAQATLKRADIFGKTGTTNDAVDAWFVGHQPTLATAVWMGFDNPRSLGERESGGRLALPIWVDYMAAALKDVPEAPPVEPPPGLAYAGNDWLYSEWLGGHWVSSISDTGGTQYAAPPLPPAAPEPDRPKSLFELLQGAITP</sequence>
<name>A0A9X4NVN2_9BURK</name>
<evidence type="ECO:0000256" key="7">
    <source>
        <dbReference type="ARBA" id="ARBA00022475"/>
    </source>
</evidence>
<evidence type="ECO:0000256" key="27">
    <source>
        <dbReference type="SAM" id="SignalP"/>
    </source>
</evidence>
<keyword evidence="15" id="KW-0133">Cell shape</keyword>
<keyword evidence="12" id="KW-0808">Transferase</keyword>
<keyword evidence="20" id="KW-0046">Antibiotic resistance</keyword>
<evidence type="ECO:0000256" key="17">
    <source>
        <dbReference type="ARBA" id="ARBA00022984"/>
    </source>
</evidence>
<comment type="catalytic activity">
    <reaction evidence="25">
        <text>[GlcNAc-(1-&gt;4)-Mur2Ac(oyl-L-Ala-gamma-D-Glu-L-Lys-D-Ala-D-Ala)](n)-di-trans,octa-cis-undecaprenyl diphosphate + beta-D-GlcNAc-(1-&gt;4)-Mur2Ac(oyl-L-Ala-gamma-D-Glu-L-Lys-D-Ala-D-Ala)-di-trans,octa-cis-undecaprenyl diphosphate = [GlcNAc-(1-&gt;4)-Mur2Ac(oyl-L-Ala-gamma-D-Glu-L-Lys-D-Ala-D-Ala)](n+1)-di-trans,octa-cis-undecaprenyl diphosphate + di-trans,octa-cis-undecaprenyl diphosphate + H(+)</text>
        <dbReference type="Rhea" id="RHEA:23708"/>
        <dbReference type="Rhea" id="RHEA-COMP:9602"/>
        <dbReference type="Rhea" id="RHEA-COMP:9603"/>
        <dbReference type="ChEBI" id="CHEBI:15378"/>
        <dbReference type="ChEBI" id="CHEBI:58405"/>
        <dbReference type="ChEBI" id="CHEBI:60033"/>
        <dbReference type="ChEBI" id="CHEBI:78435"/>
        <dbReference type="EC" id="2.4.99.28"/>
    </reaction>
</comment>
<evidence type="ECO:0000256" key="18">
    <source>
        <dbReference type="ARBA" id="ARBA00022989"/>
    </source>
</evidence>
<evidence type="ECO:0000256" key="1">
    <source>
        <dbReference type="ARBA" id="ARBA00004249"/>
    </source>
</evidence>
<dbReference type="InterPro" id="IPR001264">
    <property type="entry name" value="Glyco_trans_51"/>
</dbReference>
<dbReference type="InterPro" id="IPR036950">
    <property type="entry name" value="PBP_transglycosylase"/>
</dbReference>
<evidence type="ECO:0000256" key="22">
    <source>
        <dbReference type="ARBA" id="ARBA00023316"/>
    </source>
</evidence>
<dbReference type="GO" id="GO:0006508">
    <property type="term" value="P:proteolysis"/>
    <property type="evidence" value="ECO:0007669"/>
    <property type="project" value="UniProtKB-KW"/>
</dbReference>
<evidence type="ECO:0000313" key="31">
    <source>
        <dbReference type="EMBL" id="MDG5977079.1"/>
    </source>
</evidence>
<evidence type="ECO:0000256" key="5">
    <source>
        <dbReference type="ARBA" id="ARBA00012448"/>
    </source>
</evidence>
<comment type="subcellular location">
    <subcellularLocation>
        <location evidence="1">Cell inner membrane</location>
        <topology evidence="1">Single-pass type II membrane protein</topology>
    </subcellularLocation>
</comment>
<evidence type="ECO:0000256" key="25">
    <source>
        <dbReference type="ARBA" id="ARBA00049902"/>
    </source>
</evidence>
<comment type="catalytic activity">
    <reaction evidence="23">
        <text>Preferential cleavage: (Ac)2-L-Lys-D-Ala-|-D-Ala. Also transpeptidation of peptidyl-alanyl moieties that are N-acyl substituents of D-alanine.</text>
        <dbReference type="EC" id="3.4.16.4"/>
    </reaction>
</comment>
<dbReference type="Proteomes" id="UP001152876">
    <property type="component" value="Unassembled WGS sequence"/>
</dbReference>
<dbReference type="GO" id="GO:0008955">
    <property type="term" value="F:peptidoglycan glycosyltransferase activity"/>
    <property type="evidence" value="ECO:0007669"/>
    <property type="project" value="UniProtKB-EC"/>
</dbReference>
<keyword evidence="14" id="KW-0378">Hydrolase</keyword>
<reference evidence="31" key="1">
    <citation type="submission" date="2013-01" db="EMBL/GenBank/DDBJ databases">
        <title>Genome draft of Hydrogenophaga taeniospiralis 2K1.</title>
        <authorList>
            <person name="Gomila M."/>
            <person name="Lalucat J."/>
        </authorList>
    </citation>
    <scope>NUCLEOTIDE SEQUENCE</scope>
    <source>
        <strain evidence="31">CCUG 15921</strain>
    </source>
</reference>
<dbReference type="Gene3D" id="3.40.710.10">
    <property type="entry name" value="DD-peptidase/beta-lactamase superfamily"/>
    <property type="match status" value="2"/>
</dbReference>
<comment type="similarity">
    <text evidence="3">In the C-terminal section; belongs to the transpeptidase family.</text>
</comment>
<keyword evidence="10" id="KW-0645">Protease</keyword>
<evidence type="ECO:0000256" key="14">
    <source>
        <dbReference type="ARBA" id="ARBA00022801"/>
    </source>
</evidence>
<proteinExistence type="inferred from homology"/>
<dbReference type="InterPro" id="IPR012340">
    <property type="entry name" value="NA-bd_OB-fold"/>
</dbReference>
<dbReference type="Gene3D" id="2.40.50.140">
    <property type="entry name" value="Nucleic acid-binding proteins"/>
    <property type="match status" value="1"/>
</dbReference>
<evidence type="ECO:0000259" key="30">
    <source>
        <dbReference type="Pfam" id="PF17092"/>
    </source>
</evidence>
<evidence type="ECO:0000256" key="3">
    <source>
        <dbReference type="ARBA" id="ARBA00007090"/>
    </source>
</evidence>
<dbReference type="GO" id="GO:0030288">
    <property type="term" value="C:outer membrane-bounded periplasmic space"/>
    <property type="evidence" value="ECO:0007669"/>
    <property type="project" value="TreeGrafter"/>
</dbReference>
<dbReference type="RefSeq" id="WP_068166864.1">
    <property type="nucleotide sequence ID" value="NZ_AOGK01000016.1"/>
</dbReference>
<feature type="signal peptide" evidence="27">
    <location>
        <begin position="1"/>
        <end position="21"/>
    </location>
</feature>
<evidence type="ECO:0000256" key="12">
    <source>
        <dbReference type="ARBA" id="ARBA00022679"/>
    </source>
</evidence>
<evidence type="ECO:0000256" key="11">
    <source>
        <dbReference type="ARBA" id="ARBA00022676"/>
    </source>
</evidence>
<evidence type="ECO:0000256" key="6">
    <source>
        <dbReference type="ARBA" id="ARBA00018638"/>
    </source>
</evidence>
<evidence type="ECO:0000256" key="9">
    <source>
        <dbReference type="ARBA" id="ARBA00022645"/>
    </source>
</evidence>
<feature type="domain" description="Penicillin-binding protein OB-like" evidence="30">
    <location>
        <begin position="313"/>
        <end position="425"/>
    </location>
</feature>
<keyword evidence="13" id="KW-0812">Transmembrane</keyword>
<organism evidence="31 32">
    <name type="scientific">Hydrogenophaga taeniospiralis CCUG 15921</name>
    <dbReference type="NCBI Taxonomy" id="1281780"/>
    <lineage>
        <taxon>Bacteria</taxon>
        <taxon>Pseudomonadati</taxon>
        <taxon>Pseudomonadota</taxon>
        <taxon>Betaproteobacteria</taxon>
        <taxon>Burkholderiales</taxon>
        <taxon>Comamonadaceae</taxon>
        <taxon>Hydrogenophaga</taxon>
    </lineage>
</organism>
<dbReference type="FunFam" id="1.10.3810.10:FF:000003">
    <property type="entry name" value="Penicillin-binding protein 1a"/>
    <property type="match status" value="1"/>
</dbReference>
<dbReference type="InterPro" id="IPR050396">
    <property type="entry name" value="Glycosyltr_51/Transpeptidase"/>
</dbReference>
<keyword evidence="9" id="KW-0121">Carboxypeptidase</keyword>
<keyword evidence="8" id="KW-0997">Cell inner membrane</keyword>
<evidence type="ECO:0000256" key="16">
    <source>
        <dbReference type="ARBA" id="ARBA00022968"/>
    </source>
</evidence>
<keyword evidence="11" id="KW-0328">Glycosyltransferase</keyword>
<keyword evidence="16" id="KW-0735">Signal-anchor</keyword>
<evidence type="ECO:0000256" key="19">
    <source>
        <dbReference type="ARBA" id="ARBA00023136"/>
    </source>
</evidence>
<dbReference type="InterPro" id="IPR023346">
    <property type="entry name" value="Lysozyme-like_dom_sf"/>
</dbReference>
<keyword evidence="32" id="KW-1185">Reference proteome</keyword>
<evidence type="ECO:0000259" key="29">
    <source>
        <dbReference type="Pfam" id="PF00912"/>
    </source>
</evidence>
<evidence type="ECO:0000256" key="23">
    <source>
        <dbReference type="ARBA" id="ARBA00034000"/>
    </source>
</evidence>
<evidence type="ECO:0000313" key="32">
    <source>
        <dbReference type="Proteomes" id="UP001152876"/>
    </source>
</evidence>
<dbReference type="GO" id="GO:0005886">
    <property type="term" value="C:plasma membrane"/>
    <property type="evidence" value="ECO:0007669"/>
    <property type="project" value="UniProtKB-SubCell"/>
</dbReference>
<feature type="domain" description="Glycosyl transferase family 51" evidence="29">
    <location>
        <begin position="54"/>
        <end position="227"/>
    </location>
</feature>
<dbReference type="GO" id="GO:0008658">
    <property type="term" value="F:penicillin binding"/>
    <property type="evidence" value="ECO:0007669"/>
    <property type="project" value="InterPro"/>
</dbReference>
<dbReference type="Pfam" id="PF00912">
    <property type="entry name" value="Transgly"/>
    <property type="match status" value="1"/>
</dbReference>
<comment type="pathway">
    <text evidence="26">Glycan biosynthesis.</text>
</comment>
<dbReference type="InterPro" id="IPR012338">
    <property type="entry name" value="Beta-lactam/transpept-like"/>
</dbReference>
<protein>
    <recommendedName>
        <fullName evidence="6">Penicillin-binding protein 1A</fullName>
        <ecNumber evidence="24">2.4.99.28</ecNumber>
        <ecNumber evidence="5">3.4.16.4</ecNumber>
    </recommendedName>
</protein>
<dbReference type="Gene3D" id="1.10.3810.10">
    <property type="entry name" value="Biosynthetic peptidoglycan transglycosylase-like"/>
    <property type="match status" value="1"/>
</dbReference>
<evidence type="ECO:0000256" key="4">
    <source>
        <dbReference type="ARBA" id="ARBA00007739"/>
    </source>
</evidence>
<evidence type="ECO:0000256" key="13">
    <source>
        <dbReference type="ARBA" id="ARBA00022692"/>
    </source>
</evidence>
<dbReference type="OrthoDB" id="8865355at2"/>
<dbReference type="Pfam" id="PF00905">
    <property type="entry name" value="Transpeptidase"/>
    <property type="match status" value="1"/>
</dbReference>
<keyword evidence="19" id="KW-0472">Membrane</keyword>
<feature type="chain" id="PRO_5040748284" description="Penicillin-binding protein 1A" evidence="27">
    <location>
        <begin position="22"/>
        <end position="777"/>
    </location>
</feature>
<keyword evidence="17" id="KW-0573">Peptidoglycan synthesis</keyword>
<dbReference type="EC" id="3.4.16.4" evidence="5"/>
<dbReference type="GO" id="GO:0008360">
    <property type="term" value="P:regulation of cell shape"/>
    <property type="evidence" value="ECO:0007669"/>
    <property type="project" value="UniProtKB-KW"/>
</dbReference>
<accession>A0A9X4NVN2</accession>
<dbReference type="GO" id="GO:0071555">
    <property type="term" value="P:cell wall organization"/>
    <property type="evidence" value="ECO:0007669"/>
    <property type="project" value="UniProtKB-KW"/>
</dbReference>
<comment type="similarity">
    <text evidence="4">In the N-terminal section; belongs to the glycosyltransferase 51 family.</text>
</comment>
<dbReference type="GO" id="GO:0046677">
    <property type="term" value="P:response to antibiotic"/>
    <property type="evidence" value="ECO:0007669"/>
    <property type="project" value="UniProtKB-KW"/>
</dbReference>
<evidence type="ECO:0000256" key="21">
    <source>
        <dbReference type="ARBA" id="ARBA00023268"/>
    </source>
</evidence>
<dbReference type="EC" id="2.4.99.28" evidence="24"/>
<dbReference type="PANTHER" id="PTHR32282:SF27">
    <property type="entry name" value="PENICILLIN-BINDING PROTEIN 1A"/>
    <property type="match status" value="1"/>
</dbReference>
<dbReference type="Pfam" id="PF17092">
    <property type="entry name" value="PCB_OB"/>
    <property type="match status" value="1"/>
</dbReference>
<dbReference type="PANTHER" id="PTHR32282">
    <property type="entry name" value="BINDING PROTEIN TRANSPEPTIDASE, PUTATIVE-RELATED"/>
    <property type="match status" value="1"/>
</dbReference>
<dbReference type="InterPro" id="IPR001460">
    <property type="entry name" value="PCN-bd_Tpept"/>
</dbReference>
<keyword evidence="22" id="KW-0961">Cell wall biogenesis/degradation</keyword>
<evidence type="ECO:0000256" key="15">
    <source>
        <dbReference type="ARBA" id="ARBA00022960"/>
    </source>
</evidence>
<dbReference type="AlphaFoldDB" id="A0A9X4NVN2"/>
<gene>
    <name evidence="31" type="ORF">H010_17586</name>
</gene>
<comment type="pathway">
    <text evidence="2">Cell wall biogenesis; peptidoglycan biosynthesis.</text>
</comment>
<dbReference type="GO" id="GO:0009252">
    <property type="term" value="P:peptidoglycan biosynthetic process"/>
    <property type="evidence" value="ECO:0007669"/>
    <property type="project" value="UniProtKB-KW"/>
</dbReference>
<evidence type="ECO:0000256" key="2">
    <source>
        <dbReference type="ARBA" id="ARBA00004752"/>
    </source>
</evidence>
<evidence type="ECO:0000256" key="8">
    <source>
        <dbReference type="ARBA" id="ARBA00022519"/>
    </source>
</evidence>
<keyword evidence="7" id="KW-1003">Cell membrane</keyword>
<keyword evidence="27" id="KW-0732">Signal</keyword>